<dbReference type="InterPro" id="IPR009061">
    <property type="entry name" value="DNA-bd_dom_put_sf"/>
</dbReference>
<dbReference type="RefSeq" id="WP_105187422.1">
    <property type="nucleotide sequence ID" value="NZ_BAAAGO010000042.1"/>
</dbReference>
<dbReference type="KEGG" id="mgg:MPLG2_0545"/>
<keyword evidence="3" id="KW-1185">Reference proteome</keyword>
<dbReference type="AlphaFoldDB" id="A0A2N9JBS5"/>
<feature type="domain" description="Helix-turn-helix" evidence="1">
    <location>
        <begin position="8"/>
        <end position="54"/>
    </location>
</feature>
<reference evidence="2 3" key="1">
    <citation type="submission" date="2018-02" db="EMBL/GenBank/DDBJ databases">
        <authorList>
            <person name="Cohen D.B."/>
            <person name="Kent A.D."/>
        </authorList>
    </citation>
    <scope>NUCLEOTIDE SEQUENCE [LARGE SCALE GENOMIC DNA]</scope>
    <source>
        <strain evidence="2">1</strain>
    </source>
</reference>
<evidence type="ECO:0000259" key="1">
    <source>
        <dbReference type="Pfam" id="PF12728"/>
    </source>
</evidence>
<evidence type="ECO:0000313" key="3">
    <source>
        <dbReference type="Proteomes" id="UP000238164"/>
    </source>
</evidence>
<dbReference type="OrthoDB" id="4870800at2"/>
<dbReference type="InterPro" id="IPR041657">
    <property type="entry name" value="HTH_17"/>
</dbReference>
<proteinExistence type="predicted"/>
<organism evidence="2 3">
    <name type="scientific">Micropruina glycogenica</name>
    <dbReference type="NCBI Taxonomy" id="75385"/>
    <lineage>
        <taxon>Bacteria</taxon>
        <taxon>Bacillati</taxon>
        <taxon>Actinomycetota</taxon>
        <taxon>Actinomycetes</taxon>
        <taxon>Propionibacteriales</taxon>
        <taxon>Nocardioidaceae</taxon>
        <taxon>Micropruina</taxon>
    </lineage>
</organism>
<sequence>MELQRYESLAQAAERTGISRKTLRRRIASSQLPVFSSGRRILRVRPEDVDAMLRPFWLG</sequence>
<protein>
    <submittedName>
        <fullName evidence="2">Helix-turn-helix domain-containing protein</fullName>
    </submittedName>
</protein>
<dbReference type="Pfam" id="PF12728">
    <property type="entry name" value="HTH_17"/>
    <property type="match status" value="1"/>
</dbReference>
<evidence type="ECO:0000313" key="2">
    <source>
        <dbReference type="EMBL" id="SPD85581.1"/>
    </source>
</evidence>
<dbReference type="Proteomes" id="UP000238164">
    <property type="component" value="Chromosome 1"/>
</dbReference>
<dbReference type="EMBL" id="LT985188">
    <property type="protein sequence ID" value="SPD85581.1"/>
    <property type="molecule type" value="Genomic_DNA"/>
</dbReference>
<accession>A0A2N9JBS5</accession>
<name>A0A2N9JBS5_9ACTN</name>
<gene>
    <name evidence="2" type="ORF">MPLG2_0545</name>
</gene>
<dbReference type="SUPFAM" id="SSF46955">
    <property type="entry name" value="Putative DNA-binding domain"/>
    <property type="match status" value="1"/>
</dbReference>